<dbReference type="RefSeq" id="WP_073144175.1">
    <property type="nucleotide sequence ID" value="NZ_FQUV01000005.1"/>
</dbReference>
<feature type="domain" description="Hedgehog/Intein (Hint)" evidence="1">
    <location>
        <begin position="58"/>
        <end position="174"/>
    </location>
</feature>
<gene>
    <name evidence="2" type="ORF">SAMN05444273_105282</name>
</gene>
<reference evidence="3" key="1">
    <citation type="submission" date="2016-11" db="EMBL/GenBank/DDBJ databases">
        <authorList>
            <person name="Varghese N."/>
            <person name="Submissions S."/>
        </authorList>
    </citation>
    <scope>NUCLEOTIDE SEQUENCE [LARGE SCALE GENOMIC DNA]</scope>
    <source>
        <strain evidence="3">DSM 100566</strain>
    </source>
</reference>
<dbReference type="AlphaFoldDB" id="A0A1M5B2A5"/>
<keyword evidence="3" id="KW-1185">Reference proteome</keyword>
<protein>
    <submittedName>
        <fullName evidence="2">Hint domain-containing protein</fullName>
    </submittedName>
</protein>
<evidence type="ECO:0000313" key="3">
    <source>
        <dbReference type="Proteomes" id="UP000184144"/>
    </source>
</evidence>
<dbReference type="Proteomes" id="UP000184144">
    <property type="component" value="Unassembled WGS sequence"/>
</dbReference>
<organism evidence="2 3">
    <name type="scientific">Litoreibacter ascidiaceicola</name>
    <dbReference type="NCBI Taxonomy" id="1486859"/>
    <lineage>
        <taxon>Bacteria</taxon>
        <taxon>Pseudomonadati</taxon>
        <taxon>Pseudomonadota</taxon>
        <taxon>Alphaproteobacteria</taxon>
        <taxon>Rhodobacterales</taxon>
        <taxon>Roseobacteraceae</taxon>
        <taxon>Litoreibacter</taxon>
    </lineage>
</organism>
<dbReference type="STRING" id="1486859.SAMN05444273_105282"/>
<proteinExistence type="predicted"/>
<evidence type="ECO:0000259" key="1">
    <source>
        <dbReference type="Pfam" id="PF13403"/>
    </source>
</evidence>
<dbReference type="OrthoDB" id="6305173at2"/>
<evidence type="ECO:0000313" key="2">
    <source>
        <dbReference type="EMBL" id="SHF36623.1"/>
    </source>
</evidence>
<sequence>MRQIALKIYGHEAILGREELLETVALRANGRVANDMGLKPASSNINDLPEAPANTGMMADTRIATPAGPRRIDELSAGDTVLDAQGREAKIRHVLKTDAPRNSFLMRAPYFGLDHDVVLAPDQKIVVTSDIAEYLFGEETVIMPVWALADGRKVGHYETRSTDRMYQLQLDTPEPMAIGRCAVSALYKDGATQGRVLSDEEARCFATEHRVGFQN</sequence>
<dbReference type="Pfam" id="PF13403">
    <property type="entry name" value="Hint_2"/>
    <property type="match status" value="1"/>
</dbReference>
<accession>A0A1M5B2A5</accession>
<dbReference type="EMBL" id="FQUV01000005">
    <property type="protein sequence ID" value="SHF36623.1"/>
    <property type="molecule type" value="Genomic_DNA"/>
</dbReference>
<dbReference type="InterPro" id="IPR028992">
    <property type="entry name" value="Hedgehog/Intein_dom"/>
</dbReference>
<name>A0A1M5B2A5_9RHOB</name>